<dbReference type="InterPro" id="IPR019595">
    <property type="entry name" value="DUF2470"/>
</dbReference>
<dbReference type="GO" id="GO:0009791">
    <property type="term" value="P:post-embryonic development"/>
    <property type="evidence" value="ECO:0007669"/>
    <property type="project" value="EnsemblPlants"/>
</dbReference>
<evidence type="ECO:0000259" key="1">
    <source>
        <dbReference type="Pfam" id="PF10615"/>
    </source>
</evidence>
<feature type="domain" description="DUF2470" evidence="1">
    <location>
        <begin position="205"/>
        <end position="277"/>
    </location>
</feature>
<dbReference type="EnsemblPlants" id="Kaladp0011s0350.1.v1.1">
    <property type="protein sequence ID" value="Kaladp0011s0350.1.v1.1"/>
    <property type="gene ID" value="Kaladp0011s0350.v1.1"/>
</dbReference>
<dbReference type="GO" id="GO:0070455">
    <property type="term" value="P:positive regulation of heme biosynthetic process"/>
    <property type="evidence" value="ECO:0007669"/>
    <property type="project" value="EnsemblPlants"/>
</dbReference>
<dbReference type="SUPFAM" id="SSF50475">
    <property type="entry name" value="FMN-binding split barrel"/>
    <property type="match status" value="1"/>
</dbReference>
<proteinExistence type="predicted"/>
<dbReference type="PANTHER" id="PTHR13343">
    <property type="entry name" value="CREG1 PROTEIN"/>
    <property type="match status" value="1"/>
</dbReference>
<dbReference type="OMA" id="KSTFNCM"/>
<organism evidence="2 3">
    <name type="scientific">Kalanchoe fedtschenkoi</name>
    <name type="common">Lavender scallops</name>
    <name type="synonym">South American air plant</name>
    <dbReference type="NCBI Taxonomy" id="63787"/>
    <lineage>
        <taxon>Eukaryota</taxon>
        <taxon>Viridiplantae</taxon>
        <taxon>Streptophyta</taxon>
        <taxon>Embryophyta</taxon>
        <taxon>Tracheophyta</taxon>
        <taxon>Spermatophyta</taxon>
        <taxon>Magnoliopsida</taxon>
        <taxon>eudicotyledons</taxon>
        <taxon>Gunneridae</taxon>
        <taxon>Pentapetalae</taxon>
        <taxon>Saxifragales</taxon>
        <taxon>Crassulaceae</taxon>
        <taxon>Kalanchoe</taxon>
    </lineage>
</organism>
<dbReference type="GO" id="GO:0033014">
    <property type="term" value="P:tetrapyrrole biosynthetic process"/>
    <property type="evidence" value="ECO:0007669"/>
    <property type="project" value="EnsemblPlants"/>
</dbReference>
<dbReference type="Gene3D" id="2.30.110.10">
    <property type="entry name" value="Electron Transport, Fmn-binding Protein, Chain A"/>
    <property type="match status" value="1"/>
</dbReference>
<dbReference type="GO" id="GO:0043495">
    <property type="term" value="F:protein-membrane adaptor activity"/>
    <property type="evidence" value="ECO:0007669"/>
    <property type="project" value="EnsemblPlants"/>
</dbReference>
<dbReference type="PANTHER" id="PTHR13343:SF22">
    <property type="entry name" value="GLUTAMYL-TRNA REDUCTASE-BINDING PROTEIN, CHLOROPLASTIC"/>
    <property type="match status" value="1"/>
</dbReference>
<dbReference type="Pfam" id="PF10615">
    <property type="entry name" value="DUF2470"/>
    <property type="match status" value="1"/>
</dbReference>
<dbReference type="Gene3D" id="3.20.180.10">
    <property type="entry name" value="PNP-oxidase-like"/>
    <property type="match status" value="1"/>
</dbReference>
<dbReference type="GO" id="GO:0009767">
    <property type="term" value="P:photosynthetic electron transport chain"/>
    <property type="evidence" value="ECO:0007669"/>
    <property type="project" value="EnsemblPlants"/>
</dbReference>
<sequence>MSSLRLSFLGHPKSLPLTRPTSTPHRTHFRKLPRCSLSAVSEPAQLKASAPESYRPLPAENSRTIMELASVGTLSTIAHGGWPLGIGVQFAVDAQGTPVLCLNESYTGLFGEDLRASFHVQLEQCKMRTPQCTIQGSLNKPEDSMLLKRFHATWEKRFGEVNADLLYVVNIDRVLQVEDFKEAGIWVSPTDYKNATPDPLRDIAEKIVDEINSNNVEDVLRFCSIYADLDFQVLDAKVIWVDRLGFDLRVSSQNGAYEVRIPFPREVTDEKGAKSSFNCMSQLAWEIEKNYSVPEFKKSTQLKRVI</sequence>
<reference evidence="2" key="1">
    <citation type="submission" date="2021-01" db="UniProtKB">
        <authorList>
            <consortium name="EnsemblPlants"/>
        </authorList>
    </citation>
    <scope>IDENTIFICATION</scope>
</reference>
<dbReference type="GO" id="GO:0032991">
    <property type="term" value="C:protein-containing complex"/>
    <property type="evidence" value="ECO:0007669"/>
    <property type="project" value="EnsemblPlants"/>
</dbReference>
<protein>
    <recommendedName>
        <fullName evidence="1">DUF2470 domain-containing protein</fullName>
    </recommendedName>
</protein>
<dbReference type="Gramene" id="Kaladp0011s0350.1.v1.1">
    <property type="protein sequence ID" value="Kaladp0011s0350.1.v1.1"/>
    <property type="gene ID" value="Kaladp0011s0350.v1.1"/>
</dbReference>
<dbReference type="InterPro" id="IPR037119">
    <property type="entry name" value="Haem_oxidase_HugZ-like_sf"/>
</dbReference>
<dbReference type="InterPro" id="IPR012349">
    <property type="entry name" value="Split_barrel_FMN-bd"/>
</dbReference>
<evidence type="ECO:0000313" key="2">
    <source>
        <dbReference type="EnsemblPlants" id="Kaladp0011s0350.1.v1.1"/>
    </source>
</evidence>
<accession>A0A7N0RGZ7</accession>
<dbReference type="GO" id="GO:0009534">
    <property type="term" value="C:chloroplast thylakoid"/>
    <property type="evidence" value="ECO:0007669"/>
    <property type="project" value="EnsemblPlants"/>
</dbReference>
<evidence type="ECO:0000313" key="3">
    <source>
        <dbReference type="Proteomes" id="UP000594263"/>
    </source>
</evidence>
<dbReference type="AlphaFoldDB" id="A0A7N0RGZ7"/>
<dbReference type="Proteomes" id="UP000594263">
    <property type="component" value="Unplaced"/>
</dbReference>
<name>A0A7N0RGZ7_KALFE</name>
<dbReference type="GO" id="GO:0009570">
    <property type="term" value="C:chloroplast stroma"/>
    <property type="evidence" value="ECO:0007669"/>
    <property type="project" value="EnsemblPlants"/>
</dbReference>
<keyword evidence="3" id="KW-1185">Reference proteome</keyword>